<dbReference type="Gene3D" id="3.30.70.270">
    <property type="match status" value="1"/>
</dbReference>
<dbReference type="Proteomes" id="UP001054837">
    <property type="component" value="Unassembled WGS sequence"/>
</dbReference>
<sequence length="90" mass="10244">MVIYYSRFLPNNSSTTYPLRQLLQKISNFRWTAQCEAAFIRLIMGAGREKTLTPYEPTLPIILTRPMGLADILSHIIDGQEKPIAFASRS</sequence>
<accession>A0AAV4VPR8</accession>
<protein>
    <submittedName>
        <fullName evidence="1">Reverse transcriptase</fullName>
    </submittedName>
</protein>
<evidence type="ECO:0000313" key="1">
    <source>
        <dbReference type="EMBL" id="GIY72382.1"/>
    </source>
</evidence>
<dbReference type="PANTHER" id="PTHR37984:SF5">
    <property type="entry name" value="PROTEIN NYNRIN-LIKE"/>
    <property type="match status" value="1"/>
</dbReference>
<dbReference type="InterPro" id="IPR043128">
    <property type="entry name" value="Rev_trsase/Diguanyl_cyclase"/>
</dbReference>
<dbReference type="AlphaFoldDB" id="A0AAV4VPR8"/>
<name>A0AAV4VPR8_9ARAC</name>
<organism evidence="1 2">
    <name type="scientific">Caerostris darwini</name>
    <dbReference type="NCBI Taxonomy" id="1538125"/>
    <lineage>
        <taxon>Eukaryota</taxon>
        <taxon>Metazoa</taxon>
        <taxon>Ecdysozoa</taxon>
        <taxon>Arthropoda</taxon>
        <taxon>Chelicerata</taxon>
        <taxon>Arachnida</taxon>
        <taxon>Araneae</taxon>
        <taxon>Araneomorphae</taxon>
        <taxon>Entelegynae</taxon>
        <taxon>Araneoidea</taxon>
        <taxon>Araneidae</taxon>
        <taxon>Caerostris</taxon>
    </lineage>
</organism>
<gene>
    <name evidence="1" type="primary">pol_394</name>
    <name evidence="1" type="ORF">CDAR_594361</name>
</gene>
<comment type="caution">
    <text evidence="1">The sequence shown here is derived from an EMBL/GenBank/DDBJ whole genome shotgun (WGS) entry which is preliminary data.</text>
</comment>
<dbReference type="PANTHER" id="PTHR37984">
    <property type="entry name" value="PROTEIN CBG26694"/>
    <property type="match status" value="1"/>
</dbReference>
<proteinExistence type="predicted"/>
<evidence type="ECO:0000313" key="2">
    <source>
        <dbReference type="Proteomes" id="UP001054837"/>
    </source>
</evidence>
<keyword evidence="1" id="KW-0808">Transferase</keyword>
<dbReference type="InterPro" id="IPR043502">
    <property type="entry name" value="DNA/RNA_pol_sf"/>
</dbReference>
<keyword evidence="2" id="KW-1185">Reference proteome</keyword>
<dbReference type="EMBL" id="BPLQ01013481">
    <property type="protein sequence ID" value="GIY72382.1"/>
    <property type="molecule type" value="Genomic_DNA"/>
</dbReference>
<dbReference type="InterPro" id="IPR050951">
    <property type="entry name" value="Retrovirus_Pol_polyprotein"/>
</dbReference>
<dbReference type="SUPFAM" id="SSF56672">
    <property type="entry name" value="DNA/RNA polymerases"/>
    <property type="match status" value="1"/>
</dbReference>
<reference evidence="1 2" key="1">
    <citation type="submission" date="2021-06" db="EMBL/GenBank/DDBJ databases">
        <title>Caerostris darwini draft genome.</title>
        <authorList>
            <person name="Kono N."/>
            <person name="Arakawa K."/>
        </authorList>
    </citation>
    <scope>NUCLEOTIDE SEQUENCE [LARGE SCALE GENOMIC DNA]</scope>
</reference>
<keyword evidence="1" id="KW-0548">Nucleotidyltransferase</keyword>
<dbReference type="GO" id="GO:0003964">
    <property type="term" value="F:RNA-directed DNA polymerase activity"/>
    <property type="evidence" value="ECO:0007669"/>
    <property type="project" value="UniProtKB-KW"/>
</dbReference>
<keyword evidence="1" id="KW-0695">RNA-directed DNA polymerase</keyword>